<evidence type="ECO:0000313" key="4">
    <source>
        <dbReference type="Proteomes" id="UP001549749"/>
    </source>
</evidence>
<accession>A0ABV2T4J9</accession>
<organism evidence="3 4">
    <name type="scientific">Chitinophaga defluvii</name>
    <dbReference type="NCBI Taxonomy" id="3163343"/>
    <lineage>
        <taxon>Bacteria</taxon>
        <taxon>Pseudomonadati</taxon>
        <taxon>Bacteroidota</taxon>
        <taxon>Chitinophagia</taxon>
        <taxon>Chitinophagales</taxon>
        <taxon>Chitinophagaceae</taxon>
        <taxon>Chitinophaga</taxon>
    </lineage>
</organism>
<dbReference type="PANTHER" id="PTHR32305">
    <property type="match status" value="1"/>
</dbReference>
<dbReference type="Proteomes" id="UP001549749">
    <property type="component" value="Unassembled WGS sequence"/>
</dbReference>
<proteinExistence type="predicted"/>
<dbReference type="NCBIfam" id="TIGR03696">
    <property type="entry name" value="Rhs_assc_core"/>
    <property type="match status" value="1"/>
</dbReference>
<comment type="caution">
    <text evidence="3">The sequence shown here is derived from an EMBL/GenBank/DDBJ whole genome shotgun (WGS) entry which is preliminary data.</text>
</comment>
<dbReference type="EMBL" id="JBEXAC010000001">
    <property type="protein sequence ID" value="MET6997054.1"/>
    <property type="molecule type" value="Genomic_DNA"/>
</dbReference>
<dbReference type="InterPro" id="IPR013320">
    <property type="entry name" value="ConA-like_dom_sf"/>
</dbReference>
<evidence type="ECO:0000259" key="2">
    <source>
        <dbReference type="Pfam" id="PF20041"/>
    </source>
</evidence>
<dbReference type="PANTHER" id="PTHR32305:SF15">
    <property type="entry name" value="PROTEIN RHSA-RELATED"/>
    <property type="match status" value="1"/>
</dbReference>
<gene>
    <name evidence="3" type="ORF">ABR189_06725</name>
</gene>
<dbReference type="InterPro" id="IPR045619">
    <property type="entry name" value="DUF6443"/>
</dbReference>
<feature type="chain" id="PRO_5046475278" evidence="1">
    <location>
        <begin position="22"/>
        <end position="2831"/>
    </location>
</feature>
<dbReference type="Pfam" id="PF20041">
    <property type="entry name" value="DUF6443"/>
    <property type="match status" value="1"/>
</dbReference>
<dbReference type="InterPro" id="IPR022385">
    <property type="entry name" value="Rhs_assc_core"/>
</dbReference>
<keyword evidence="1" id="KW-0732">Signal</keyword>
<reference evidence="3 4" key="1">
    <citation type="submission" date="2024-06" db="EMBL/GenBank/DDBJ databases">
        <title>Chitinophaga defluvii sp. nov., isolated from municipal sewage.</title>
        <authorList>
            <person name="Zhang L."/>
        </authorList>
    </citation>
    <scope>NUCLEOTIDE SEQUENCE [LARGE SCALE GENOMIC DNA]</scope>
    <source>
        <strain evidence="3 4">H8</strain>
    </source>
</reference>
<feature type="domain" description="DUF6443" evidence="2">
    <location>
        <begin position="332"/>
        <end position="419"/>
    </location>
</feature>
<keyword evidence="4" id="KW-1185">Reference proteome</keyword>
<evidence type="ECO:0000256" key="1">
    <source>
        <dbReference type="SAM" id="SignalP"/>
    </source>
</evidence>
<feature type="signal peptide" evidence="1">
    <location>
        <begin position="1"/>
        <end position="21"/>
    </location>
</feature>
<evidence type="ECO:0000313" key="3">
    <source>
        <dbReference type="EMBL" id="MET6997054.1"/>
    </source>
</evidence>
<dbReference type="RefSeq" id="WP_354659695.1">
    <property type="nucleotide sequence ID" value="NZ_JBEXAC010000001.1"/>
</dbReference>
<sequence length="2831" mass="313575">MIKKSFTCILLFLLGWTAAHAAIEPYEQQLRGKLKKGDTLIVKDEKFRNPAYDWNSIRNKSVTNIITFGLYRDSMIVLDKPFVCDLDLKVEYWSQPDQETPITIAHVPLKISYDTAQGAVFQAQSVYNFNNAYRVKITINEISSQELGSELPPVFTLTGQVIVDRQYTSSLAPIVPYVFMVNTENKEGDDGGAERAMLLDGITQTSSQVSVNWTKQPGEEEYDLEWTYIDENSVWGNVLNTSGTGTTPAVLAPMFRNNATRVTISRQQYDISLVHSSKYLLIRIRSVAYSGNDRIEQPWSYEVNSGGSVVSGVIILNNTWHEPGLNWQYSASYAEEGKKKEVVSYFDGTLRNRQSVTVSQMGIVGGTDKYKVVQENIYDEFGRKAASVLPAPMAGEQLAYETGATKTATGAAYTYANVYKGNSASCFTIPDPLGNTAGAGKYYSSANSFLAEASFNKYIPDAEGYPLAITAYTPDNTGRVSLQGGVGPTFQPNAGGQTGNKVTRYYYGKPEQWELDRLFGNDVGYAHHYLKNMVIDPNGQISVSYVNASGKTIATALAGAPPRNTAALSLMPEAKTEESPLLAPDSFVFDSVTLKMSGNTTFLAAVPDSGAKITYNIDQLIKQYTEKNVTICSNCYYELKIRVYDDCNTQVYENTQSIKIGSATSNCGLNGINSGSINVPMNKIGTYYISFEMGLNQDVINAYTEDFIVRNTNLKTLFYFIQEELKRTNFLGCYEDCQTCSAALGTKSDFVANLTERLKTGEVNLIPYTNNIKAWAEGLYDELYGRCQYLRAVCTPSPCDRLEALLKADVSPGGQYALFDAQGTPLEATIHILALYWRTEFPVYAATDARYQENLLQRTDESYTSPNDAAFTLQDLVQYWKPEWAARFIKYHPEYCALTYCNSNKTYFEWDERVQKLYPTAASVIDLKPRLEYLVNNPSWLLAADPFFASGSAGNSYYTRFKSDLDNYSRQVLKVTDTRLNNKGLTQFVDYQLYCSDSTGNTNSSTIVALSDRWNKCVPDGSCRVADRQWELYRQKYFELKEKYYAEARSSICTTACKVGATVPLVWTPPPPTGGRVVKCGDIKMSDFTLTVVSGPADDDIYICYDSLLTKPIPPGMRITVNYKYQKNGSNEFKSNVPIGPLSFCNINGQPGLGYEIKRPGEGRVLDAELWGTVGCNDACVADGITNADFSVSYIGTTGQPNLFKISYLGGYQKPIRDGITLIAHVNLRKLDGSIVKVTRQFTKDSLAYQEINAYRVDAEDGIPVWIDYIECTAPSCPPEYGGKISRINAVNYNQALSTDTTKLRQDGEALLDSILNVNCNNMADAWIAQLTPCLASYSSGVKNTLRTQMYQVLRLSADKDHLYGASTTNGALTTGGYNSVAAAIKGVLGIAKFSMLCNPWVLSMPYPANVKGQSVEKILSVTTSDICTKLNALKQAHTNTTISFHKYLKDKYGDGMQISEDDLNALLKGCTNCRYLLDTDVKLPVFMDATATGCITATAFTAEQAIFNGLWSDLDVTNPGYELIFSNYMNQRWGFSLGYGRYKDFMDKIALNPATTELLCNVPVYTTEEKDPYDCVLTLARAAIAAGAKQYAAYIDSVKRDFRKQYVIECSATQARIRAVTKQQLYHFTLYYYDQAGNLVRTVPPAGVALLEGSQLEQVRAIRKLKTVTCNYNGPTDNTFGGTGLQQLNYALGADNQAIEMWLYNNGTGPAQVVTATRQFLFNICVDGRYLYGDIYTLDKQTNAVNMASSNHVAADMGALIPLRQWTHVVLQSSKWIGSPISVYVNGMLCPQAYDAPKGSCISEARIGNGQLAISQNLSFLKHLRLYQRQLTSAEILANAQEPCLSISEKYLSALNTHLRYWARFNTPEPGGGTTIPGGGTTEQQYTALYPNHHMVTDYTYNAQNQVVKQYTPDAKLSKFWYDKSGRLFASQNSKQAEELTYSYTKHDEQNRITEVGQSIMAILPDDDGSNAAAFLSSGTKQQLTQTFYDVPATGSYPQENLRKRVAYTLTYNPPDVATYQYTYYSYDIAGNVKTLTQVLNGLGAKQIDYKYDLVSGKVNTVRYQPGGKDKFYYGYEYDAENRLTKAMSGISSVSADQWSIQNPVTDAYYQYYKHGPLARMVLGDYTVQGVDYAYTLQGWLKGINGNYLQPANEMGQDGHTGVPTVTVGKDAMALTLDYFTDDYKPIGTNTAFPLKWGATAGDSIGRDLFNGNISRSVLSLTELENGKPVGYSYGYDQLNRLQQMRQHPLTAGATTWGASSVQQAYQEDITYDGNGNILTYLRNGQGSTAFPLAMDNLTYHYKLGTNQLDYIDDAITNNNSISVDLKSQLAANYSYDSIGNMVSDTEGGVVSIEWTVYGKIQRIKKSNNHVLKYLYDAAGNRVYKEESSGTGINKTWYVRDAQGNTLAVYGNRNGDNNIYWKEQHLYGSSRLGMWLPDMPVTSDTASQLWTRAALKRYELNNHLGNVLASISDKKLTQSGVYTAEVVNAGDYTPFGMPMVGRQYSLGGVKYRFGFNGKENDNEIKGEGNQQDYGFRIYDPRVGRFLSVDPITSKYPELTPYQFASNRPIDGIDLDGLEWSPPLKADPKTGKMVVDAAGAVSSHTAKENQTTVVIAADILLTKGWMSRLFLVTQAASIVEHNTAKTPEGKIAQNERGQTALFGTLFGLGMNRLVKRSINLVTPKEEIKYLFRGTSEGYPGNRSAQITESTPTSPDPGVGTIFAINSSNYGKGVLQIALPKSLKNVEIGVANNVLADMEAEVVVGLKPLEFAQKAHITITAEQSRGILKGMGINLPARISNSSMNDVLKNTPRLTEKQIDEFYKQAASIQSK</sequence>
<name>A0ABV2T4J9_9BACT</name>
<dbReference type="SUPFAM" id="SSF49899">
    <property type="entry name" value="Concanavalin A-like lectins/glucanases"/>
    <property type="match status" value="1"/>
</dbReference>
<dbReference type="Gene3D" id="2.180.10.10">
    <property type="entry name" value="RHS repeat-associated core"/>
    <property type="match status" value="1"/>
</dbReference>
<dbReference type="InterPro" id="IPR050708">
    <property type="entry name" value="T6SS_VgrG/RHS"/>
</dbReference>
<protein>
    <submittedName>
        <fullName evidence="3">RHS repeat-associated core domain-containing protein</fullName>
    </submittedName>
</protein>